<reference evidence="1 2" key="1">
    <citation type="submission" date="2016-10" db="EMBL/GenBank/DDBJ databases">
        <authorList>
            <person name="de Groot N.N."/>
        </authorList>
    </citation>
    <scope>NUCLEOTIDE SEQUENCE [LARGE SCALE GENOMIC DNA]</scope>
    <source>
        <strain evidence="1 2">ATCC 35958</strain>
    </source>
</reference>
<proteinExistence type="predicted"/>
<dbReference type="Gene3D" id="3.40.50.300">
    <property type="entry name" value="P-loop containing nucleotide triphosphate hydrolases"/>
    <property type="match status" value="1"/>
</dbReference>
<dbReference type="Proteomes" id="UP000199766">
    <property type="component" value="Unassembled WGS sequence"/>
</dbReference>
<dbReference type="InterPro" id="IPR011009">
    <property type="entry name" value="Kinase-like_dom_sf"/>
</dbReference>
<dbReference type="SUPFAM" id="SSF56112">
    <property type="entry name" value="Protein kinase-like (PK-like)"/>
    <property type="match status" value="1"/>
</dbReference>
<gene>
    <name evidence="1" type="ORF">SAMN02982919_02453</name>
</gene>
<dbReference type="InterPro" id="IPR027417">
    <property type="entry name" value="P-loop_NTPase"/>
</dbReference>
<name>A0A1H9PDX8_9BURK</name>
<evidence type="ECO:0000313" key="1">
    <source>
        <dbReference type="EMBL" id="SER46436.1"/>
    </source>
</evidence>
<dbReference type="InterPro" id="IPR052732">
    <property type="entry name" value="Cell-binding_unc_protein"/>
</dbReference>
<dbReference type="STRING" id="180197.SAMN02982919_02453"/>
<dbReference type="EMBL" id="FOGD01000008">
    <property type="protein sequence ID" value="SER46436.1"/>
    <property type="molecule type" value="Genomic_DNA"/>
</dbReference>
<organism evidence="1 2">
    <name type="scientific">Giesbergeria anulus</name>
    <dbReference type="NCBI Taxonomy" id="180197"/>
    <lineage>
        <taxon>Bacteria</taxon>
        <taxon>Pseudomonadati</taxon>
        <taxon>Pseudomonadota</taxon>
        <taxon>Betaproteobacteria</taxon>
        <taxon>Burkholderiales</taxon>
        <taxon>Comamonadaceae</taxon>
        <taxon>Giesbergeria</taxon>
    </lineage>
</organism>
<evidence type="ECO:0000313" key="2">
    <source>
        <dbReference type="Proteomes" id="UP000199766"/>
    </source>
</evidence>
<evidence type="ECO:0008006" key="3">
    <source>
        <dbReference type="Google" id="ProtNLM"/>
    </source>
</evidence>
<keyword evidence="2" id="KW-1185">Reference proteome</keyword>
<protein>
    <recommendedName>
        <fullName evidence="3">Aminoglycoside phosphotransferase domain-containing protein</fullName>
    </recommendedName>
</protein>
<dbReference type="OrthoDB" id="9810277at2"/>
<dbReference type="SUPFAM" id="SSF52540">
    <property type="entry name" value="P-loop containing nucleoside triphosphate hydrolases"/>
    <property type="match status" value="1"/>
</dbReference>
<accession>A0A1H9PDX8</accession>
<dbReference type="PANTHER" id="PTHR43883">
    <property type="entry name" value="SLR0207 PROTEIN"/>
    <property type="match status" value="1"/>
</dbReference>
<dbReference type="PANTHER" id="PTHR43883:SF1">
    <property type="entry name" value="GLUCONOKINASE"/>
    <property type="match status" value="1"/>
</dbReference>
<dbReference type="RefSeq" id="WP_091458062.1">
    <property type="nucleotide sequence ID" value="NZ_FOGD01000008.1"/>
</dbReference>
<dbReference type="Pfam" id="PF13671">
    <property type="entry name" value="AAA_33"/>
    <property type="match status" value="1"/>
</dbReference>
<dbReference type="AlphaFoldDB" id="A0A1H9PDX8"/>
<sequence>MSDTNQRPLWLQQLLQGPHALAPEATCTETHISWVVLAGGQAVKFKKPLDMGFLNFSTLALRHHACLEELRINARTAPQLYQSVVAVLGPQESPRLVPLAQLTASEQADVIEYGVQMQRFGADQLLAQQLAAGRLETSHLNALAEQVAQLHAQAAVAPAGSDWGNPMVVRQQSQANLDALARLPLNDADRATLAALSAWTQQEGERLMPLLAQRQQEGHVREGHGDLHLGNLVLLGGTPQLFDAIEFSEALRWIDTMADGAFLVMDLHAQGRPDLAWHFLNAWLEQSGDYAGLQLLPWYLVYRALVRAMVAGFRLGQVQGEAAQAEVWQEVRRYMALAEQLRQPRGRWLWLANGVSGSGKSRHSAQLVAQRGMVRLRADAERKRLFGLAPTASSADVVPGGIYTADATQRTYEQLALLAAQVLQAGFPVLVDATFLAQRQRAQLIAVAVQQQVPCRILAFDAPADVLRERVQRRLAKGRNASEATVEVLEAQLAAREPFDATEQALAVLADTTQTLDWNTLLPPAA</sequence>